<evidence type="ECO:0000313" key="2">
    <source>
        <dbReference type="EMBL" id="PTB55682.1"/>
    </source>
</evidence>
<feature type="compositionally biased region" description="Basic and acidic residues" evidence="1">
    <location>
        <begin position="44"/>
        <end position="55"/>
    </location>
</feature>
<dbReference type="Proteomes" id="UP000241690">
    <property type="component" value="Unassembled WGS sequence"/>
</dbReference>
<sequence>MPRKGYDVTGCAPGTPAAEAAARARQRAAPGNRTPRAGTPINPTRHDGDDQETPRASRTGTGVFTGAAPGGPPTYSQTNVMQDDRGFQTQRLLPGQELFQNPLNVSSIQAANNFMARPISGTHGHPVPFQAQSSSIFPGVASSASTGQSVGFVNAPAQFNTATFGTAEFGAQQQRQYWNNNQFYALPASQHGIQSFPMSHPGPESFVRYPAAGETAQYPAPTTNTGTSAAQSHDEDTEMTGTNR</sequence>
<organism evidence="2 3">
    <name type="scientific">Trichoderma harzianum CBS 226.95</name>
    <dbReference type="NCBI Taxonomy" id="983964"/>
    <lineage>
        <taxon>Eukaryota</taxon>
        <taxon>Fungi</taxon>
        <taxon>Dikarya</taxon>
        <taxon>Ascomycota</taxon>
        <taxon>Pezizomycotina</taxon>
        <taxon>Sordariomycetes</taxon>
        <taxon>Hypocreomycetidae</taxon>
        <taxon>Hypocreales</taxon>
        <taxon>Hypocreaceae</taxon>
        <taxon>Trichoderma</taxon>
    </lineage>
</organism>
<dbReference type="GeneID" id="36631743"/>
<feature type="compositionally biased region" description="Low complexity" evidence="1">
    <location>
        <begin position="10"/>
        <end position="31"/>
    </location>
</feature>
<feature type="region of interest" description="Disordered" evidence="1">
    <location>
        <begin position="1"/>
        <end position="74"/>
    </location>
</feature>
<protein>
    <submittedName>
        <fullName evidence="2">Uncharacterized protein</fullName>
    </submittedName>
</protein>
<feature type="compositionally biased region" description="Polar residues" evidence="1">
    <location>
        <begin position="220"/>
        <end position="231"/>
    </location>
</feature>
<reference evidence="2 3" key="1">
    <citation type="submission" date="2016-07" db="EMBL/GenBank/DDBJ databases">
        <title>Multiple horizontal gene transfer events from other fungi enriched the ability of initially mycotrophic Trichoderma (Ascomycota) to feed on dead plant biomass.</title>
        <authorList>
            <consortium name="DOE Joint Genome Institute"/>
            <person name="Aerts A."/>
            <person name="Atanasova L."/>
            <person name="Chenthamara K."/>
            <person name="Zhang J."/>
            <person name="Grujic M."/>
            <person name="Henrissat B."/>
            <person name="Kuo A."/>
            <person name="Salamov A."/>
            <person name="Lipzen A."/>
            <person name="Labutti K."/>
            <person name="Barry K."/>
            <person name="Miao Y."/>
            <person name="Rahimi M.J."/>
            <person name="Shen Q."/>
            <person name="Grigoriev I.V."/>
            <person name="Kubicek C.P."/>
            <person name="Druzhinina I.S."/>
        </authorList>
    </citation>
    <scope>NUCLEOTIDE SEQUENCE [LARGE SCALE GENOMIC DNA]</scope>
    <source>
        <strain evidence="2 3">CBS 226.95</strain>
    </source>
</reference>
<dbReference type="AlphaFoldDB" id="A0A2T4AFA1"/>
<dbReference type="RefSeq" id="XP_024775359.1">
    <property type="nucleotide sequence ID" value="XM_024923160.1"/>
</dbReference>
<name>A0A2T4AFA1_TRIHA</name>
<accession>A0A2T4AFA1</accession>
<evidence type="ECO:0000256" key="1">
    <source>
        <dbReference type="SAM" id="MobiDB-lite"/>
    </source>
</evidence>
<keyword evidence="3" id="KW-1185">Reference proteome</keyword>
<proteinExistence type="predicted"/>
<feature type="region of interest" description="Disordered" evidence="1">
    <location>
        <begin position="195"/>
        <end position="244"/>
    </location>
</feature>
<dbReference type="EMBL" id="KZ679679">
    <property type="protein sequence ID" value="PTB55682.1"/>
    <property type="molecule type" value="Genomic_DNA"/>
</dbReference>
<gene>
    <name evidence="2" type="ORF">M431DRAFT_82361</name>
</gene>
<evidence type="ECO:0000313" key="3">
    <source>
        <dbReference type="Proteomes" id="UP000241690"/>
    </source>
</evidence>